<dbReference type="Proteomes" id="UP000326287">
    <property type="component" value="Chromosome"/>
</dbReference>
<dbReference type="InterPro" id="IPR014166">
    <property type="entry name" value="Tol-Pal_acyl-CoA_thioesterase"/>
</dbReference>
<dbReference type="PANTHER" id="PTHR31793">
    <property type="entry name" value="4-HYDROXYBENZOYL-COA THIOESTERASE FAMILY MEMBER"/>
    <property type="match status" value="1"/>
</dbReference>
<dbReference type="RefSeq" id="WP_152660862.1">
    <property type="nucleotide sequence ID" value="NZ_CP036422.1"/>
</dbReference>
<dbReference type="NCBIfam" id="TIGR00051">
    <property type="entry name" value="YbgC/FadM family acyl-CoA thioesterase"/>
    <property type="match status" value="1"/>
</dbReference>
<keyword evidence="2" id="KW-0378">Hydrolase</keyword>
<proteinExistence type="inferred from homology"/>
<comment type="similarity">
    <text evidence="1">Belongs to the 4-hydroxybenzoyl-CoA thioesterase family.</text>
</comment>
<evidence type="ECO:0000256" key="1">
    <source>
        <dbReference type="ARBA" id="ARBA00005953"/>
    </source>
</evidence>
<name>A0A5P9NG16_9GAMM</name>
<dbReference type="InterPro" id="IPR006684">
    <property type="entry name" value="YbgC/YbaW"/>
</dbReference>
<accession>A0A5P9NG16</accession>
<evidence type="ECO:0000313" key="4">
    <source>
        <dbReference type="Proteomes" id="UP000326287"/>
    </source>
</evidence>
<dbReference type="CDD" id="cd00586">
    <property type="entry name" value="4HBT"/>
    <property type="match status" value="1"/>
</dbReference>
<dbReference type="FunFam" id="3.10.129.10:FF:000004">
    <property type="entry name" value="Tol-pal system-associated acyl-CoA thioesterase"/>
    <property type="match status" value="1"/>
</dbReference>
<dbReference type="PANTHER" id="PTHR31793:SF37">
    <property type="entry name" value="ACYL-COA THIOESTER HYDROLASE YBGC"/>
    <property type="match status" value="1"/>
</dbReference>
<dbReference type="AlphaFoldDB" id="A0A5P9NG16"/>
<protein>
    <submittedName>
        <fullName evidence="3">Tol-pal system-associated acyl-CoA thioesterase</fullName>
    </submittedName>
</protein>
<dbReference type="Pfam" id="PF13279">
    <property type="entry name" value="4HBT_2"/>
    <property type="match status" value="1"/>
</dbReference>
<dbReference type="InterPro" id="IPR050563">
    <property type="entry name" value="4-hydroxybenzoyl-CoA_TE"/>
</dbReference>
<dbReference type="PIRSF" id="PIRSF003230">
    <property type="entry name" value="YbgC"/>
    <property type="match status" value="1"/>
</dbReference>
<dbReference type="EMBL" id="CP036422">
    <property type="protein sequence ID" value="QFU74753.1"/>
    <property type="molecule type" value="Genomic_DNA"/>
</dbReference>
<dbReference type="Gene3D" id="3.10.129.10">
    <property type="entry name" value="Hotdog Thioesterase"/>
    <property type="match status" value="1"/>
</dbReference>
<organism evidence="3 4">
    <name type="scientific">Halioglobus maricola</name>
    <dbReference type="NCBI Taxonomy" id="2601894"/>
    <lineage>
        <taxon>Bacteria</taxon>
        <taxon>Pseudomonadati</taxon>
        <taxon>Pseudomonadota</taxon>
        <taxon>Gammaproteobacteria</taxon>
        <taxon>Cellvibrionales</taxon>
        <taxon>Halieaceae</taxon>
        <taxon>Halioglobus</taxon>
    </lineage>
</organism>
<dbReference type="SUPFAM" id="SSF54637">
    <property type="entry name" value="Thioesterase/thiol ester dehydrase-isomerase"/>
    <property type="match status" value="1"/>
</dbReference>
<keyword evidence="4" id="KW-1185">Reference proteome</keyword>
<gene>
    <name evidence="3" type="primary">ybgC</name>
    <name evidence="3" type="ORF">EY643_03280</name>
</gene>
<dbReference type="NCBIfam" id="TIGR02799">
    <property type="entry name" value="thio_ybgC"/>
    <property type="match status" value="1"/>
</dbReference>
<dbReference type="OrthoDB" id="9808429at2"/>
<dbReference type="KEGG" id="halc:EY643_03280"/>
<evidence type="ECO:0000256" key="2">
    <source>
        <dbReference type="ARBA" id="ARBA00022801"/>
    </source>
</evidence>
<sequence length="136" mass="15631">MKQGEEFSFPLRVYIEDTDAGGIVYYVNYLKFMERARTEYMRVLGYGKDYIFNNDLMFVVRHVAVEYQAPAQLDDELRATAQISDLRGASMTFSQQVCRGDEVLARGDVRIACVDRNTVKPRRMPRDMVARLSGGE</sequence>
<reference evidence="3 4" key="1">
    <citation type="submission" date="2019-02" db="EMBL/GenBank/DDBJ databases">
        <authorList>
            <person name="Li S.-H."/>
        </authorList>
    </citation>
    <scope>NUCLEOTIDE SEQUENCE [LARGE SCALE GENOMIC DNA]</scope>
    <source>
        <strain evidence="3 4">IMCC14385</strain>
    </source>
</reference>
<dbReference type="GO" id="GO:0047617">
    <property type="term" value="F:fatty acyl-CoA hydrolase activity"/>
    <property type="evidence" value="ECO:0007669"/>
    <property type="project" value="TreeGrafter"/>
</dbReference>
<evidence type="ECO:0000313" key="3">
    <source>
        <dbReference type="EMBL" id="QFU74753.1"/>
    </source>
</evidence>
<dbReference type="InterPro" id="IPR029069">
    <property type="entry name" value="HotDog_dom_sf"/>
</dbReference>